<comment type="caution">
    <text evidence="2">The sequence shown here is derived from an EMBL/GenBank/DDBJ whole genome shotgun (WGS) entry which is preliminary data.</text>
</comment>
<organism evidence="2 3">
    <name type="scientific">Rhypophila decipiens</name>
    <dbReference type="NCBI Taxonomy" id="261697"/>
    <lineage>
        <taxon>Eukaryota</taxon>
        <taxon>Fungi</taxon>
        <taxon>Dikarya</taxon>
        <taxon>Ascomycota</taxon>
        <taxon>Pezizomycotina</taxon>
        <taxon>Sordariomycetes</taxon>
        <taxon>Sordariomycetidae</taxon>
        <taxon>Sordariales</taxon>
        <taxon>Naviculisporaceae</taxon>
        <taxon>Rhypophila</taxon>
    </lineage>
</organism>
<dbReference type="Proteomes" id="UP001301769">
    <property type="component" value="Unassembled WGS sequence"/>
</dbReference>
<feature type="signal peptide" evidence="1">
    <location>
        <begin position="1"/>
        <end position="16"/>
    </location>
</feature>
<proteinExistence type="predicted"/>
<sequence>MIILILLIMMIYEIKGVEWCNSWYLWLQTLCNKKCIPVTEPCVYHANLNASKKKTVVDVSVTKTPFVSCCCADAMIDDNKCCKMEKKGRQWRHEIECLLKQSGDR</sequence>
<name>A0AAN7BAV5_9PEZI</name>
<dbReference type="EMBL" id="MU858050">
    <property type="protein sequence ID" value="KAK4219066.1"/>
    <property type="molecule type" value="Genomic_DNA"/>
</dbReference>
<evidence type="ECO:0000256" key="1">
    <source>
        <dbReference type="SAM" id="SignalP"/>
    </source>
</evidence>
<evidence type="ECO:0000313" key="2">
    <source>
        <dbReference type="EMBL" id="KAK4219066.1"/>
    </source>
</evidence>
<reference evidence="2" key="1">
    <citation type="journal article" date="2023" name="Mol. Phylogenet. Evol.">
        <title>Genome-scale phylogeny and comparative genomics of the fungal order Sordariales.</title>
        <authorList>
            <person name="Hensen N."/>
            <person name="Bonometti L."/>
            <person name="Westerberg I."/>
            <person name="Brannstrom I.O."/>
            <person name="Guillou S."/>
            <person name="Cros-Aarteil S."/>
            <person name="Calhoun S."/>
            <person name="Haridas S."/>
            <person name="Kuo A."/>
            <person name="Mondo S."/>
            <person name="Pangilinan J."/>
            <person name="Riley R."/>
            <person name="LaButti K."/>
            <person name="Andreopoulos B."/>
            <person name="Lipzen A."/>
            <person name="Chen C."/>
            <person name="Yan M."/>
            <person name="Daum C."/>
            <person name="Ng V."/>
            <person name="Clum A."/>
            <person name="Steindorff A."/>
            <person name="Ohm R.A."/>
            <person name="Martin F."/>
            <person name="Silar P."/>
            <person name="Natvig D.O."/>
            <person name="Lalanne C."/>
            <person name="Gautier V."/>
            <person name="Ament-Velasquez S.L."/>
            <person name="Kruys A."/>
            <person name="Hutchinson M.I."/>
            <person name="Powell A.J."/>
            <person name="Barry K."/>
            <person name="Miller A.N."/>
            <person name="Grigoriev I.V."/>
            <person name="Debuchy R."/>
            <person name="Gladieux P."/>
            <person name="Hiltunen Thoren M."/>
            <person name="Johannesson H."/>
        </authorList>
    </citation>
    <scope>NUCLEOTIDE SEQUENCE</scope>
    <source>
        <strain evidence="2">PSN293</strain>
    </source>
</reference>
<gene>
    <name evidence="2" type="ORF">QBC37DRAFT_167551</name>
</gene>
<accession>A0AAN7BAV5</accession>
<protein>
    <submittedName>
        <fullName evidence="2">Uncharacterized protein</fullName>
    </submittedName>
</protein>
<reference evidence="2" key="2">
    <citation type="submission" date="2023-05" db="EMBL/GenBank/DDBJ databases">
        <authorList>
            <consortium name="Lawrence Berkeley National Laboratory"/>
            <person name="Steindorff A."/>
            <person name="Hensen N."/>
            <person name="Bonometti L."/>
            <person name="Westerberg I."/>
            <person name="Brannstrom I.O."/>
            <person name="Guillou S."/>
            <person name="Cros-Aarteil S."/>
            <person name="Calhoun S."/>
            <person name="Haridas S."/>
            <person name="Kuo A."/>
            <person name="Mondo S."/>
            <person name="Pangilinan J."/>
            <person name="Riley R."/>
            <person name="Labutti K."/>
            <person name="Andreopoulos B."/>
            <person name="Lipzen A."/>
            <person name="Chen C."/>
            <person name="Yanf M."/>
            <person name="Daum C."/>
            <person name="Ng V."/>
            <person name="Clum A."/>
            <person name="Ohm R."/>
            <person name="Martin F."/>
            <person name="Silar P."/>
            <person name="Natvig D."/>
            <person name="Lalanne C."/>
            <person name="Gautier V."/>
            <person name="Ament-Velasquez S.L."/>
            <person name="Kruys A."/>
            <person name="Hutchinson M.I."/>
            <person name="Powell A.J."/>
            <person name="Barry K."/>
            <person name="Miller A.N."/>
            <person name="Grigoriev I.V."/>
            <person name="Debuchy R."/>
            <person name="Gladieux P."/>
            <person name="Thoren M.H."/>
            <person name="Johannesson H."/>
        </authorList>
    </citation>
    <scope>NUCLEOTIDE SEQUENCE</scope>
    <source>
        <strain evidence="2">PSN293</strain>
    </source>
</reference>
<keyword evidence="1" id="KW-0732">Signal</keyword>
<feature type="chain" id="PRO_5042940838" evidence="1">
    <location>
        <begin position="17"/>
        <end position="105"/>
    </location>
</feature>
<keyword evidence="3" id="KW-1185">Reference proteome</keyword>
<evidence type="ECO:0000313" key="3">
    <source>
        <dbReference type="Proteomes" id="UP001301769"/>
    </source>
</evidence>
<dbReference type="AlphaFoldDB" id="A0AAN7BAV5"/>